<evidence type="ECO:0000313" key="2">
    <source>
        <dbReference type="EMBL" id="KPL78045.1"/>
    </source>
</evidence>
<name>A0A0P6XXC6_9CHLR</name>
<comment type="caution">
    <text evidence="2">The sequence shown here is derived from an EMBL/GenBank/DDBJ whole genome shotgun (WGS) entry which is preliminary data.</text>
</comment>
<proteinExistence type="predicted"/>
<dbReference type="InterPro" id="IPR036736">
    <property type="entry name" value="ACP-like_sf"/>
</dbReference>
<keyword evidence="3" id="KW-1185">Reference proteome</keyword>
<dbReference type="InterPro" id="IPR009081">
    <property type="entry name" value="PP-bd_ACP"/>
</dbReference>
<dbReference type="Gene3D" id="1.10.1200.10">
    <property type="entry name" value="ACP-like"/>
    <property type="match status" value="1"/>
</dbReference>
<feature type="domain" description="Carrier" evidence="1">
    <location>
        <begin position="3"/>
        <end position="82"/>
    </location>
</feature>
<evidence type="ECO:0000259" key="1">
    <source>
        <dbReference type="PROSITE" id="PS50075"/>
    </source>
</evidence>
<protein>
    <submittedName>
        <fullName evidence="2">Acyl carrier protein</fullName>
    </submittedName>
</protein>
<reference evidence="2 3" key="1">
    <citation type="submission" date="2015-07" db="EMBL/GenBank/DDBJ databases">
        <title>Draft genome of Bellilinea caldifistulae DSM 17877.</title>
        <authorList>
            <person name="Hemp J."/>
            <person name="Ward L.M."/>
            <person name="Pace L.A."/>
            <person name="Fischer W.W."/>
        </authorList>
    </citation>
    <scope>NUCLEOTIDE SEQUENCE [LARGE SCALE GENOMIC DNA]</scope>
    <source>
        <strain evidence="2 3">GOMI-1</strain>
    </source>
</reference>
<dbReference type="EMBL" id="LGHJ01000007">
    <property type="protein sequence ID" value="KPL78045.1"/>
    <property type="molecule type" value="Genomic_DNA"/>
</dbReference>
<sequence length="86" mass="9913">MNQPIEQKIKDYIAENILFTNDGYPYSEETSFLENGIVDSMNVMEIVAYVEETFGVRVEDREIIPANFDSVRNLANYLRMKGVVSQ</sequence>
<dbReference type="Pfam" id="PF00550">
    <property type="entry name" value="PP-binding"/>
    <property type="match status" value="1"/>
</dbReference>
<organism evidence="2 3">
    <name type="scientific">Bellilinea caldifistulae</name>
    <dbReference type="NCBI Taxonomy" id="360411"/>
    <lineage>
        <taxon>Bacteria</taxon>
        <taxon>Bacillati</taxon>
        <taxon>Chloroflexota</taxon>
        <taxon>Anaerolineae</taxon>
        <taxon>Anaerolineales</taxon>
        <taxon>Anaerolineaceae</taxon>
        <taxon>Bellilinea</taxon>
    </lineage>
</organism>
<dbReference type="RefSeq" id="WP_061916453.1">
    <property type="nucleotide sequence ID" value="NZ_DF967971.1"/>
</dbReference>
<dbReference type="AlphaFoldDB" id="A0A0P6XXC6"/>
<dbReference type="Proteomes" id="UP000050514">
    <property type="component" value="Unassembled WGS sequence"/>
</dbReference>
<evidence type="ECO:0000313" key="3">
    <source>
        <dbReference type="Proteomes" id="UP000050514"/>
    </source>
</evidence>
<gene>
    <name evidence="2" type="ORF">AC812_02195</name>
</gene>
<dbReference type="STRING" id="360411.AC812_02195"/>
<dbReference type="SUPFAM" id="SSF47336">
    <property type="entry name" value="ACP-like"/>
    <property type="match status" value="1"/>
</dbReference>
<dbReference type="OrthoDB" id="2625323at2"/>
<dbReference type="PROSITE" id="PS50075">
    <property type="entry name" value="CARRIER"/>
    <property type="match status" value="1"/>
</dbReference>
<accession>A0A0P6XXC6</accession>